<evidence type="ECO:0000259" key="3">
    <source>
        <dbReference type="PROSITE" id="PS50887"/>
    </source>
</evidence>
<evidence type="ECO:0000313" key="5">
    <source>
        <dbReference type="Proteomes" id="UP001454086"/>
    </source>
</evidence>
<dbReference type="CDD" id="cd01949">
    <property type="entry name" value="GGDEF"/>
    <property type="match status" value="1"/>
</dbReference>
<evidence type="ECO:0000313" key="4">
    <source>
        <dbReference type="EMBL" id="MEQ2424702.1"/>
    </source>
</evidence>
<keyword evidence="4" id="KW-0808">Transferase</keyword>
<dbReference type="EC" id="2.7.7.65" evidence="4"/>
<feature type="transmembrane region" description="Helical" evidence="2">
    <location>
        <begin position="6"/>
        <end position="22"/>
    </location>
</feature>
<keyword evidence="5" id="KW-1185">Reference proteome</keyword>
<reference evidence="4 5" key="1">
    <citation type="submission" date="2024-03" db="EMBL/GenBank/DDBJ databases">
        <title>Human intestinal bacterial collection.</title>
        <authorList>
            <person name="Pauvert C."/>
            <person name="Hitch T.C.A."/>
            <person name="Clavel T."/>
        </authorList>
    </citation>
    <scope>NUCLEOTIDE SEQUENCE [LARGE SCALE GENOMIC DNA]</scope>
    <source>
        <strain evidence="4 5">CLA-SR-H021</strain>
    </source>
</reference>
<accession>A0ABV1D2T3</accession>
<dbReference type="PANTHER" id="PTHR45138:SF6">
    <property type="entry name" value="DIGUANYLATE CYCLASE DGCN"/>
    <property type="match status" value="1"/>
</dbReference>
<dbReference type="InterPro" id="IPR043128">
    <property type="entry name" value="Rev_trsase/Diguanyl_cyclase"/>
</dbReference>
<dbReference type="NCBIfam" id="TIGR00254">
    <property type="entry name" value="GGDEF"/>
    <property type="match status" value="1"/>
</dbReference>
<dbReference type="RefSeq" id="WP_040379723.1">
    <property type="nucleotide sequence ID" value="NZ_JBBMFM010000017.1"/>
</dbReference>
<dbReference type="Proteomes" id="UP001454086">
    <property type="component" value="Unassembled WGS sequence"/>
</dbReference>
<feature type="transmembrane region" description="Helical" evidence="2">
    <location>
        <begin position="63"/>
        <end position="84"/>
    </location>
</feature>
<feature type="region of interest" description="Disordered" evidence="1">
    <location>
        <begin position="404"/>
        <end position="425"/>
    </location>
</feature>
<feature type="transmembrane region" description="Helical" evidence="2">
    <location>
        <begin position="137"/>
        <end position="154"/>
    </location>
</feature>
<name>A0ABV1D2T3_9FIRM</name>
<dbReference type="EMBL" id="JBBMFM010000017">
    <property type="protein sequence ID" value="MEQ2424702.1"/>
    <property type="molecule type" value="Genomic_DNA"/>
</dbReference>
<sequence>MRLVLPWNGYYTMFVAICYYIYNHQMFSYIDYLTGKKLPKWKSSIITFIINYEVFMLISQLRFYLIINWTIFAIFLVLEIAVIYRVPWTMSLFCGIQGAMIGLAFNFITRSGTALLVNQSLAAFDSRIISSIASLKPYPIAAGFVLAGFGFWVLQHKFNDWAEKEENPDKPVNLIFSLCLVLSLFIYLDLNLLIYFTPSNEPIIKLWGMKSGICVLIGYYIGISHIHTLTKLQHFERQSYTVRKELISHKIMVDKLEKLAFYDILTGCQSREAALNAMKHDYEEGNPFYVCFADLNNLKPVNDNLGHDAGDRYLAAVAHALQEAAGTGDIVSRYGGDEFLLITPQDGIERVRAGLDNAKWSLKELSNSSEYPFELWISYGIAFSGECGNLEELIKLADDRMYENKRRDKQERNAGRTDHIPPAPA</sequence>
<keyword evidence="2" id="KW-0812">Transmembrane</keyword>
<dbReference type="SUPFAM" id="SSF55073">
    <property type="entry name" value="Nucleotide cyclase"/>
    <property type="match status" value="1"/>
</dbReference>
<proteinExistence type="predicted"/>
<feature type="transmembrane region" description="Helical" evidence="2">
    <location>
        <begin position="174"/>
        <end position="196"/>
    </location>
</feature>
<dbReference type="InterPro" id="IPR029787">
    <property type="entry name" value="Nucleotide_cyclase"/>
</dbReference>
<dbReference type="PROSITE" id="PS50887">
    <property type="entry name" value="GGDEF"/>
    <property type="match status" value="1"/>
</dbReference>
<comment type="caution">
    <text evidence="4">The sequence shown here is derived from an EMBL/GenBank/DDBJ whole genome shotgun (WGS) entry which is preliminary data.</text>
</comment>
<dbReference type="SMART" id="SM00267">
    <property type="entry name" value="GGDEF"/>
    <property type="match status" value="1"/>
</dbReference>
<feature type="domain" description="GGDEF" evidence="3">
    <location>
        <begin position="286"/>
        <end position="417"/>
    </location>
</feature>
<protein>
    <submittedName>
        <fullName evidence="4">GGDEF domain-containing protein</fullName>
        <ecNumber evidence="4">2.7.7.65</ecNumber>
    </submittedName>
</protein>
<dbReference type="Gene3D" id="3.30.70.270">
    <property type="match status" value="1"/>
</dbReference>
<dbReference type="InterPro" id="IPR050469">
    <property type="entry name" value="Diguanylate_Cyclase"/>
</dbReference>
<dbReference type="InterPro" id="IPR000160">
    <property type="entry name" value="GGDEF_dom"/>
</dbReference>
<organism evidence="4 5">
    <name type="scientific">Enterocloster hominis</name>
    <name type="common">ex Hitch et al. 2024</name>
    <dbReference type="NCBI Taxonomy" id="1917870"/>
    <lineage>
        <taxon>Bacteria</taxon>
        <taxon>Bacillati</taxon>
        <taxon>Bacillota</taxon>
        <taxon>Clostridia</taxon>
        <taxon>Lachnospirales</taxon>
        <taxon>Lachnospiraceae</taxon>
        <taxon>Enterocloster</taxon>
    </lineage>
</organism>
<feature type="transmembrane region" description="Helical" evidence="2">
    <location>
        <begin position="90"/>
        <end position="108"/>
    </location>
</feature>
<dbReference type="GO" id="GO:0052621">
    <property type="term" value="F:diguanylate cyclase activity"/>
    <property type="evidence" value="ECO:0007669"/>
    <property type="project" value="UniProtKB-EC"/>
</dbReference>
<evidence type="ECO:0000256" key="1">
    <source>
        <dbReference type="SAM" id="MobiDB-lite"/>
    </source>
</evidence>
<evidence type="ECO:0000256" key="2">
    <source>
        <dbReference type="SAM" id="Phobius"/>
    </source>
</evidence>
<dbReference type="Pfam" id="PF00990">
    <property type="entry name" value="GGDEF"/>
    <property type="match status" value="1"/>
</dbReference>
<dbReference type="PANTHER" id="PTHR45138">
    <property type="entry name" value="REGULATORY COMPONENTS OF SENSORY TRANSDUCTION SYSTEM"/>
    <property type="match status" value="1"/>
</dbReference>
<keyword evidence="4" id="KW-0548">Nucleotidyltransferase</keyword>
<gene>
    <name evidence="4" type="ORF">WMQ36_06930</name>
</gene>
<keyword evidence="2" id="KW-0472">Membrane</keyword>
<keyword evidence="2" id="KW-1133">Transmembrane helix</keyword>
<feature type="transmembrane region" description="Helical" evidence="2">
    <location>
        <begin position="203"/>
        <end position="222"/>
    </location>
</feature>
<feature type="compositionally biased region" description="Basic and acidic residues" evidence="1">
    <location>
        <begin position="404"/>
        <end position="419"/>
    </location>
</feature>